<evidence type="ECO:0000313" key="3">
    <source>
        <dbReference type="Proteomes" id="UP000471120"/>
    </source>
</evidence>
<keyword evidence="1" id="KW-1133">Transmembrane helix</keyword>
<protein>
    <submittedName>
        <fullName evidence="2">Uncharacterized protein</fullName>
    </submittedName>
</protein>
<keyword evidence="1" id="KW-0812">Transmembrane</keyword>
<accession>A0A6P2C8Z1</accession>
<comment type="caution">
    <text evidence="2">The sequence shown here is derived from an EMBL/GenBank/DDBJ whole genome shotgun (WGS) entry which is preliminary data.</text>
</comment>
<proteinExistence type="predicted"/>
<dbReference type="RefSeq" id="WP_010836869.1">
    <property type="nucleotide sequence ID" value="NZ_QRCM01000001.1"/>
</dbReference>
<dbReference type="EMBL" id="QRCM01000001">
    <property type="protein sequence ID" value="TXG88995.1"/>
    <property type="molecule type" value="Genomic_DNA"/>
</dbReference>
<feature type="transmembrane region" description="Helical" evidence="1">
    <location>
        <begin position="147"/>
        <end position="167"/>
    </location>
</feature>
<evidence type="ECO:0000313" key="2">
    <source>
        <dbReference type="EMBL" id="TXG88995.1"/>
    </source>
</evidence>
<feature type="transmembrane region" description="Helical" evidence="1">
    <location>
        <begin position="113"/>
        <end position="135"/>
    </location>
</feature>
<feature type="transmembrane region" description="Helical" evidence="1">
    <location>
        <begin position="66"/>
        <end position="87"/>
    </location>
</feature>
<gene>
    <name evidence="2" type="ORF">DW322_00510</name>
</gene>
<name>A0A6P2C8Z1_9NOCA</name>
<dbReference type="AlphaFoldDB" id="A0A6P2C8Z1"/>
<evidence type="ECO:0000256" key="1">
    <source>
        <dbReference type="SAM" id="Phobius"/>
    </source>
</evidence>
<sequence length="177" mass="19326">MPDGSIIDRYQAYRTRRFLENDEKYSTMLPKWRTLGRRRALVVTVGAGLTIYVLCGLAVALAGPVWALPILPVTLVFISAWTMLQIVSSRQGDAPRAALDEWEIARRNSARSIGLTVTQFAGLVPTFVLIVAATAESVSPDLAYACGVWMLAAVLLGGMLPAMLLAWNHPDPEDDVI</sequence>
<reference evidence="2 3" key="1">
    <citation type="submission" date="2018-07" db="EMBL/GenBank/DDBJ databases">
        <title>Genome sequence of Rhodococcus rhodnii ATCC 35071 from Rhodnius prolixus.</title>
        <authorList>
            <person name="Patel V."/>
            <person name="Vogel K.J."/>
        </authorList>
    </citation>
    <scope>NUCLEOTIDE SEQUENCE [LARGE SCALE GENOMIC DNA]</scope>
    <source>
        <strain evidence="2 3">ATCC 35071</strain>
    </source>
</reference>
<keyword evidence="1" id="KW-0472">Membrane</keyword>
<organism evidence="2 3">
    <name type="scientific">Rhodococcus rhodnii</name>
    <dbReference type="NCBI Taxonomy" id="38312"/>
    <lineage>
        <taxon>Bacteria</taxon>
        <taxon>Bacillati</taxon>
        <taxon>Actinomycetota</taxon>
        <taxon>Actinomycetes</taxon>
        <taxon>Mycobacteriales</taxon>
        <taxon>Nocardiaceae</taxon>
        <taxon>Rhodococcus</taxon>
    </lineage>
</organism>
<dbReference type="Proteomes" id="UP000471120">
    <property type="component" value="Unassembled WGS sequence"/>
</dbReference>
<feature type="transmembrane region" description="Helical" evidence="1">
    <location>
        <begin position="40"/>
        <end position="60"/>
    </location>
</feature>